<dbReference type="EMBL" id="OB694878">
    <property type="protein sequence ID" value="CAD7238017.1"/>
    <property type="molecule type" value="Genomic_DNA"/>
</dbReference>
<organism evidence="1">
    <name type="scientific">Cyprideis torosa</name>
    <dbReference type="NCBI Taxonomy" id="163714"/>
    <lineage>
        <taxon>Eukaryota</taxon>
        <taxon>Metazoa</taxon>
        <taxon>Ecdysozoa</taxon>
        <taxon>Arthropoda</taxon>
        <taxon>Crustacea</taxon>
        <taxon>Oligostraca</taxon>
        <taxon>Ostracoda</taxon>
        <taxon>Podocopa</taxon>
        <taxon>Podocopida</taxon>
        <taxon>Cytherocopina</taxon>
        <taxon>Cytheroidea</taxon>
        <taxon>Cytherideidae</taxon>
        <taxon>Cyprideis</taxon>
    </lineage>
</organism>
<dbReference type="InterPro" id="IPR003849">
    <property type="entry name" value="Preprotein_translocase_YajC"/>
</dbReference>
<proteinExistence type="predicted"/>
<gene>
    <name evidence="1" type="ORF">CTOB1V02_LOCUS15832</name>
</gene>
<name>A0A7R8ZUZ5_9CRUS</name>
<protein>
    <submittedName>
        <fullName evidence="1">Uncharacterized protein</fullName>
    </submittedName>
</protein>
<accession>A0A7R8ZUZ5</accession>
<dbReference type="AlphaFoldDB" id="A0A7R8ZUZ5"/>
<feature type="non-terminal residue" evidence="1">
    <location>
        <position position="69"/>
    </location>
</feature>
<sequence>MAYAQEETAAITADIATATDAPSAASAFAWNMGLIAVMVVMFYLLLIRPQQRRFNEHKAMMDNLKKGDK</sequence>
<reference evidence="1" key="1">
    <citation type="submission" date="2020-11" db="EMBL/GenBank/DDBJ databases">
        <authorList>
            <person name="Tran Van P."/>
        </authorList>
    </citation>
    <scope>NUCLEOTIDE SEQUENCE</scope>
</reference>
<dbReference type="PRINTS" id="PR01853">
    <property type="entry name" value="YAJCTRNLCASE"/>
</dbReference>
<evidence type="ECO:0000313" key="1">
    <source>
        <dbReference type="EMBL" id="CAD7238017.1"/>
    </source>
</evidence>
<dbReference type="Pfam" id="PF02699">
    <property type="entry name" value="YajC"/>
    <property type="match status" value="1"/>
</dbReference>